<dbReference type="EMBL" id="JAGHQM010004494">
    <property type="protein sequence ID" value="KAH0534172.1"/>
    <property type="molecule type" value="Genomic_DNA"/>
</dbReference>
<proteinExistence type="predicted"/>
<organism evidence="2 3">
    <name type="scientific">Trichoglossum hirsutum</name>
    <dbReference type="NCBI Taxonomy" id="265104"/>
    <lineage>
        <taxon>Eukaryota</taxon>
        <taxon>Fungi</taxon>
        <taxon>Dikarya</taxon>
        <taxon>Ascomycota</taxon>
        <taxon>Pezizomycotina</taxon>
        <taxon>Geoglossomycetes</taxon>
        <taxon>Geoglossales</taxon>
        <taxon>Geoglossaceae</taxon>
        <taxon>Trichoglossum</taxon>
    </lineage>
</organism>
<feature type="region of interest" description="Disordered" evidence="1">
    <location>
        <begin position="1"/>
        <end position="22"/>
    </location>
</feature>
<name>A0A9P8I3S4_9PEZI</name>
<keyword evidence="3" id="KW-1185">Reference proteome</keyword>
<evidence type="ECO:0000256" key="1">
    <source>
        <dbReference type="SAM" id="MobiDB-lite"/>
    </source>
</evidence>
<sequence>MGGFELLSPPGAGGDPLRALNGSTNPPERWVWLGMNHLSSGTPLGKEQWLNTLAHEIGHVMLDKGHPDDELGTPGPASLPGTDRKIRLMRSGLFLNGAGTGRRTLVKAEWDAAEGWLIKKIDAPQ</sequence>
<feature type="region of interest" description="Disordered" evidence="1">
    <location>
        <begin position="64"/>
        <end position="83"/>
    </location>
</feature>
<protein>
    <submittedName>
        <fullName evidence="2">Uncharacterized protein</fullName>
    </submittedName>
</protein>
<dbReference type="Proteomes" id="UP000750711">
    <property type="component" value="Unassembled WGS sequence"/>
</dbReference>
<reference evidence="2" key="1">
    <citation type="submission" date="2021-03" db="EMBL/GenBank/DDBJ databases">
        <title>Comparative genomics and phylogenomic investigation of the class Geoglossomycetes provide insights into ecological specialization and systematics.</title>
        <authorList>
            <person name="Melie T."/>
            <person name="Pirro S."/>
            <person name="Miller A.N."/>
            <person name="Quandt A."/>
        </authorList>
    </citation>
    <scope>NUCLEOTIDE SEQUENCE</scope>
    <source>
        <strain evidence="2">CAQ_001_2017</strain>
    </source>
</reference>
<gene>
    <name evidence="2" type="ORF">GP486_008927</name>
</gene>
<dbReference type="AlphaFoldDB" id="A0A9P8I3S4"/>
<accession>A0A9P8I3S4</accession>
<evidence type="ECO:0000313" key="2">
    <source>
        <dbReference type="EMBL" id="KAH0534172.1"/>
    </source>
</evidence>
<comment type="caution">
    <text evidence="2">The sequence shown here is derived from an EMBL/GenBank/DDBJ whole genome shotgun (WGS) entry which is preliminary data.</text>
</comment>
<evidence type="ECO:0000313" key="3">
    <source>
        <dbReference type="Proteomes" id="UP000750711"/>
    </source>
</evidence>